<organism evidence="2 3">
    <name type="scientific">Phakopsora pachyrhizi</name>
    <name type="common">Asian soybean rust disease fungus</name>
    <dbReference type="NCBI Taxonomy" id="170000"/>
    <lineage>
        <taxon>Eukaryota</taxon>
        <taxon>Fungi</taxon>
        <taxon>Dikarya</taxon>
        <taxon>Basidiomycota</taxon>
        <taxon>Pucciniomycotina</taxon>
        <taxon>Pucciniomycetes</taxon>
        <taxon>Pucciniales</taxon>
        <taxon>Phakopsoraceae</taxon>
        <taxon>Phakopsora</taxon>
    </lineage>
</organism>
<proteinExistence type="predicted"/>
<dbReference type="InterPro" id="IPR036533">
    <property type="entry name" value="BAG_dom_sf"/>
</dbReference>
<evidence type="ECO:0000313" key="2">
    <source>
        <dbReference type="EMBL" id="CAH7667259.1"/>
    </source>
</evidence>
<dbReference type="Pfam" id="PF02179">
    <property type="entry name" value="BAG"/>
    <property type="match status" value="1"/>
</dbReference>
<dbReference type="Gene3D" id="1.20.58.120">
    <property type="entry name" value="BAG domain"/>
    <property type="match status" value="1"/>
</dbReference>
<dbReference type="InterPro" id="IPR003103">
    <property type="entry name" value="BAG_domain"/>
</dbReference>
<comment type="caution">
    <text evidence="2">The sequence shown here is derived from an EMBL/GenBank/DDBJ whole genome shotgun (WGS) entry which is preliminary data.</text>
</comment>
<name>A0AAV0AGE1_PHAPC</name>
<evidence type="ECO:0000259" key="1">
    <source>
        <dbReference type="Pfam" id="PF02179"/>
    </source>
</evidence>
<dbReference type="GO" id="GO:0051087">
    <property type="term" value="F:protein-folding chaperone binding"/>
    <property type="evidence" value="ECO:0007669"/>
    <property type="project" value="InterPro"/>
</dbReference>
<dbReference type="EMBL" id="CALTRL010000230">
    <property type="protein sequence ID" value="CAH7667259.1"/>
    <property type="molecule type" value="Genomic_DNA"/>
</dbReference>
<feature type="domain" description="BAG" evidence="1">
    <location>
        <begin position="44"/>
        <end position="86"/>
    </location>
</feature>
<sequence>MKLAFNYPSPFELTFQVPPEGASLNKSPSTSKVAYDNLVNQPVQVFEESLLQLQIDLDGIILGGNEQIKTRKQVIKKVEAELEKLDCFRFKAWLAQCALKLANYGR</sequence>
<dbReference type="SUPFAM" id="SSF63491">
    <property type="entry name" value="BAG domain"/>
    <property type="match status" value="1"/>
</dbReference>
<dbReference type="AlphaFoldDB" id="A0AAV0AGE1"/>
<accession>A0AAV0AGE1</accession>
<reference evidence="2" key="1">
    <citation type="submission" date="2022-06" db="EMBL/GenBank/DDBJ databases">
        <authorList>
            <consortium name="SYNGENTA / RWTH Aachen University"/>
        </authorList>
    </citation>
    <scope>NUCLEOTIDE SEQUENCE</scope>
</reference>
<evidence type="ECO:0000313" key="3">
    <source>
        <dbReference type="Proteomes" id="UP001153365"/>
    </source>
</evidence>
<protein>
    <recommendedName>
        <fullName evidence="1">BAG domain-containing protein</fullName>
    </recommendedName>
</protein>
<gene>
    <name evidence="2" type="ORF">PPACK8108_LOCUS1663</name>
</gene>
<dbReference type="Proteomes" id="UP001153365">
    <property type="component" value="Unassembled WGS sequence"/>
</dbReference>
<keyword evidence="3" id="KW-1185">Reference proteome</keyword>